<keyword evidence="3 12" id="KW-0547">Nucleotide-binding</keyword>
<keyword evidence="6" id="KW-0175">Coiled coil</keyword>
<feature type="region of interest" description="Disordered" evidence="14">
    <location>
        <begin position="1"/>
        <end position="65"/>
    </location>
</feature>
<evidence type="ECO:0000256" key="4">
    <source>
        <dbReference type="ARBA" id="ARBA00022840"/>
    </source>
</evidence>
<feature type="non-terminal residue" evidence="17">
    <location>
        <position position="1"/>
    </location>
</feature>
<dbReference type="GO" id="GO:0003777">
    <property type="term" value="F:microtubule motor activity"/>
    <property type="evidence" value="ECO:0007669"/>
    <property type="project" value="InterPro"/>
</dbReference>
<comment type="similarity">
    <text evidence="11">Belongs to the TRAFAC class myosin-kinesin ATPase superfamily. Kinesin family. KIN-12 subfamily.</text>
</comment>
<organism evidence="17 18">
    <name type="scientific">Eragrostis curvula</name>
    <name type="common">weeping love grass</name>
    <dbReference type="NCBI Taxonomy" id="38414"/>
    <lineage>
        <taxon>Eukaryota</taxon>
        <taxon>Viridiplantae</taxon>
        <taxon>Streptophyta</taxon>
        <taxon>Embryophyta</taxon>
        <taxon>Tracheophyta</taxon>
        <taxon>Spermatophyta</taxon>
        <taxon>Magnoliopsida</taxon>
        <taxon>Liliopsida</taxon>
        <taxon>Poales</taxon>
        <taxon>Poaceae</taxon>
        <taxon>PACMAD clade</taxon>
        <taxon>Chloridoideae</taxon>
        <taxon>Eragrostideae</taxon>
        <taxon>Eragrostidinae</taxon>
        <taxon>Eragrostis</taxon>
    </lineage>
</organism>
<evidence type="ECO:0000256" key="5">
    <source>
        <dbReference type="ARBA" id="ARBA00023015"/>
    </source>
</evidence>
<dbReference type="GO" id="GO:0005524">
    <property type="term" value="F:ATP binding"/>
    <property type="evidence" value="ECO:0007669"/>
    <property type="project" value="UniProtKB-UniRule"/>
</dbReference>
<dbReference type="GO" id="GO:0005634">
    <property type="term" value="C:nucleus"/>
    <property type="evidence" value="ECO:0007669"/>
    <property type="project" value="UniProtKB-SubCell"/>
</dbReference>
<dbReference type="Gramene" id="TVU49397">
    <property type="protein sequence ID" value="TVU49397"/>
    <property type="gene ID" value="EJB05_00705"/>
</dbReference>
<keyword evidence="9 12" id="KW-0505">Motor protein</keyword>
<keyword evidence="2 13" id="KW-0493">Microtubule</keyword>
<dbReference type="GO" id="GO:0008017">
    <property type="term" value="F:microtubule binding"/>
    <property type="evidence" value="ECO:0007669"/>
    <property type="project" value="InterPro"/>
</dbReference>
<evidence type="ECO:0000256" key="1">
    <source>
        <dbReference type="ARBA" id="ARBA00004123"/>
    </source>
</evidence>
<dbReference type="SMART" id="SM00129">
    <property type="entry name" value="KISc"/>
    <property type="match status" value="1"/>
</dbReference>
<dbReference type="GO" id="GO:0007018">
    <property type="term" value="P:microtubule-based movement"/>
    <property type="evidence" value="ECO:0007669"/>
    <property type="project" value="InterPro"/>
</dbReference>
<evidence type="ECO:0000256" key="7">
    <source>
        <dbReference type="ARBA" id="ARBA00023125"/>
    </source>
</evidence>
<evidence type="ECO:0000256" key="14">
    <source>
        <dbReference type="SAM" id="MobiDB-lite"/>
    </source>
</evidence>
<keyword evidence="4 12" id="KW-0067">ATP-binding</keyword>
<evidence type="ECO:0000256" key="9">
    <source>
        <dbReference type="ARBA" id="ARBA00023175"/>
    </source>
</evidence>
<evidence type="ECO:0000313" key="17">
    <source>
        <dbReference type="EMBL" id="TVU49397.1"/>
    </source>
</evidence>
<dbReference type="InterPro" id="IPR015300">
    <property type="entry name" value="DNA-bd_pseudobarrel_sf"/>
</dbReference>
<proteinExistence type="inferred from homology"/>
<dbReference type="PRINTS" id="PR00380">
    <property type="entry name" value="KINESINHEAVY"/>
</dbReference>
<dbReference type="AlphaFoldDB" id="A0A5J9WND0"/>
<dbReference type="InterPro" id="IPR027417">
    <property type="entry name" value="P-loop_NTPase"/>
</dbReference>
<evidence type="ECO:0000256" key="2">
    <source>
        <dbReference type="ARBA" id="ARBA00022701"/>
    </source>
</evidence>
<dbReference type="PANTHER" id="PTHR37739">
    <property type="entry name" value="KINESIN-LIKE PROTEIN KIN-12D"/>
    <property type="match status" value="1"/>
</dbReference>
<feature type="compositionally biased region" description="Basic residues" evidence="14">
    <location>
        <begin position="1"/>
        <end position="10"/>
    </location>
</feature>
<feature type="domain" description="Kinesin motor" evidence="15">
    <location>
        <begin position="253"/>
        <end position="333"/>
    </location>
</feature>
<comment type="subcellular location">
    <subcellularLocation>
        <location evidence="1">Nucleus</location>
    </subcellularLocation>
</comment>
<dbReference type="Gene3D" id="2.40.330.10">
    <property type="entry name" value="DNA-binding pseudobarrel domain"/>
    <property type="match status" value="1"/>
</dbReference>
<dbReference type="Gene3D" id="3.40.850.10">
    <property type="entry name" value="Kinesin motor domain"/>
    <property type="match status" value="2"/>
</dbReference>
<keyword evidence="7" id="KW-0238">DNA-binding</keyword>
<accession>A0A5J9WND0</accession>
<keyword evidence="10" id="KW-0539">Nucleus</keyword>
<evidence type="ECO:0000259" key="16">
    <source>
        <dbReference type="PROSITE" id="PS50863"/>
    </source>
</evidence>
<dbReference type="InterPro" id="IPR003340">
    <property type="entry name" value="B3_DNA-bd"/>
</dbReference>
<feature type="domain" description="TF-B3" evidence="16">
    <location>
        <begin position="419"/>
        <end position="519"/>
    </location>
</feature>
<evidence type="ECO:0000256" key="3">
    <source>
        <dbReference type="ARBA" id="ARBA00022741"/>
    </source>
</evidence>
<evidence type="ECO:0000256" key="10">
    <source>
        <dbReference type="ARBA" id="ARBA00023242"/>
    </source>
</evidence>
<dbReference type="PROSITE" id="PS00411">
    <property type="entry name" value="KINESIN_MOTOR_1"/>
    <property type="match status" value="1"/>
</dbReference>
<dbReference type="PANTHER" id="PTHR37739:SF8">
    <property type="entry name" value="KINESIN-LIKE PROTEIN KIN-12D"/>
    <property type="match status" value="1"/>
</dbReference>
<dbReference type="EMBL" id="RWGY01000002">
    <property type="protein sequence ID" value="TVU49397.1"/>
    <property type="molecule type" value="Genomic_DNA"/>
</dbReference>
<dbReference type="InterPro" id="IPR019821">
    <property type="entry name" value="Kinesin_motor_CS"/>
</dbReference>
<gene>
    <name evidence="17" type="ORF">EJB05_00705</name>
</gene>
<comment type="caution">
    <text evidence="17">The sequence shown here is derived from an EMBL/GenBank/DDBJ whole genome shotgun (WGS) entry which is preliminary data.</text>
</comment>
<dbReference type="CDD" id="cd10017">
    <property type="entry name" value="B3_DNA"/>
    <property type="match status" value="1"/>
</dbReference>
<name>A0A5J9WND0_9POAL</name>
<dbReference type="SUPFAM" id="SSF101936">
    <property type="entry name" value="DNA-binding pseudobarrel domain"/>
    <property type="match status" value="1"/>
</dbReference>
<keyword evidence="5" id="KW-0805">Transcription regulation</keyword>
<dbReference type="InterPro" id="IPR044986">
    <property type="entry name" value="KIF15/KIN-12"/>
</dbReference>
<feature type="binding site" evidence="12">
    <location>
        <begin position="213"/>
        <end position="220"/>
    </location>
    <ligand>
        <name>ATP</name>
        <dbReference type="ChEBI" id="CHEBI:30616"/>
    </ligand>
</feature>
<dbReference type="Pfam" id="PF00225">
    <property type="entry name" value="Kinesin"/>
    <property type="match status" value="1"/>
</dbReference>
<evidence type="ECO:0000256" key="13">
    <source>
        <dbReference type="RuleBase" id="RU000394"/>
    </source>
</evidence>
<reference evidence="17 18" key="1">
    <citation type="journal article" date="2019" name="Sci. Rep.">
        <title>A high-quality genome of Eragrostis curvula grass provides insights into Poaceae evolution and supports new strategies to enhance forage quality.</title>
        <authorList>
            <person name="Carballo J."/>
            <person name="Santos B.A.C.M."/>
            <person name="Zappacosta D."/>
            <person name="Garbus I."/>
            <person name="Selva J.P."/>
            <person name="Gallo C.A."/>
            <person name="Diaz A."/>
            <person name="Albertini E."/>
            <person name="Caccamo M."/>
            <person name="Echenique V."/>
        </authorList>
    </citation>
    <scope>NUCLEOTIDE SEQUENCE [LARGE SCALE GENOMIC DNA]</scope>
    <source>
        <strain evidence="18">cv. Victoria</strain>
        <tissue evidence="17">Leaf</tissue>
    </source>
</reference>
<sequence length="519" mass="57993">MTASGLKRKAPWPAPSPSSKLAFRTPKKPPSQSRLGLTAEPPARRTGAMPTPRAPIKGALRRSPRAAIKSVVKPPAYGVEARGPRIPASPGAMEARTRLGFSAAAEAARIEHSAEVPHFELQEDPSFWDENNVQVLIRVRPLTDDEKNLHGSNRCYKQDSAKSITCVGPPETRFTFDHVACETIDQGKIFGVAGLPVVEKCMAGYNTCIFAYGQTGSGKTHTMLGEISNVEVRPDPNRGMIPRIFEFLFDRIRVGSANLKVAATNMNHSSSRSHSIFTCIVESKWEKDSVPYLRSAKLNLVDLAGSERTKTSGAEGDRLKEAKNINKSLLTLGFNGETLSTLQFAQRARLVKNDDELACLRRQQVTISLSRTDDIISNNELKELFKDQNLSTKHYWDATLELTDAEKQEVIEYHNGHEFSEAFYVIDIRNDYYMNFPTEFSHTCLKVGKKGRLRKKAWMKVCVHDSNAEVQEVKEWDVKLIVSKEQGILSSQWAEFAKDNKIKVGDILQWTLLVMSMQA</sequence>
<dbReference type="GO" id="GO:0005874">
    <property type="term" value="C:microtubule"/>
    <property type="evidence" value="ECO:0007669"/>
    <property type="project" value="UniProtKB-KW"/>
</dbReference>
<evidence type="ECO:0000313" key="18">
    <source>
        <dbReference type="Proteomes" id="UP000324897"/>
    </source>
</evidence>
<evidence type="ECO:0000256" key="6">
    <source>
        <dbReference type="ARBA" id="ARBA00023054"/>
    </source>
</evidence>
<protein>
    <recommendedName>
        <fullName evidence="13">Kinesin-like protein</fullName>
    </recommendedName>
</protein>
<dbReference type="PROSITE" id="PS50067">
    <property type="entry name" value="KINESIN_MOTOR_2"/>
    <property type="match status" value="2"/>
</dbReference>
<dbReference type="InterPro" id="IPR036961">
    <property type="entry name" value="Kinesin_motor_dom_sf"/>
</dbReference>
<dbReference type="InterPro" id="IPR001752">
    <property type="entry name" value="Kinesin_motor_dom"/>
</dbReference>
<feature type="domain" description="Kinesin motor" evidence="15">
    <location>
        <begin position="132"/>
        <end position="252"/>
    </location>
</feature>
<comment type="caution">
    <text evidence="12">Lacks conserved residue(s) required for the propagation of feature annotation.</text>
</comment>
<keyword evidence="18" id="KW-1185">Reference proteome</keyword>
<dbReference type="OrthoDB" id="689975at2759"/>
<dbReference type="SUPFAM" id="SSF52540">
    <property type="entry name" value="P-loop containing nucleoside triphosphate hydrolases"/>
    <property type="match status" value="1"/>
</dbReference>
<evidence type="ECO:0000256" key="11">
    <source>
        <dbReference type="ARBA" id="ARBA00034488"/>
    </source>
</evidence>
<evidence type="ECO:0000256" key="8">
    <source>
        <dbReference type="ARBA" id="ARBA00023163"/>
    </source>
</evidence>
<dbReference type="PROSITE" id="PS50863">
    <property type="entry name" value="B3"/>
    <property type="match status" value="1"/>
</dbReference>
<keyword evidence="8" id="KW-0804">Transcription</keyword>
<evidence type="ECO:0000256" key="12">
    <source>
        <dbReference type="PROSITE-ProRule" id="PRU00283"/>
    </source>
</evidence>
<dbReference type="GO" id="GO:0003677">
    <property type="term" value="F:DNA binding"/>
    <property type="evidence" value="ECO:0007669"/>
    <property type="project" value="UniProtKB-KW"/>
</dbReference>
<dbReference type="Proteomes" id="UP000324897">
    <property type="component" value="Chromosome 6"/>
</dbReference>
<evidence type="ECO:0000259" key="15">
    <source>
        <dbReference type="PROSITE" id="PS50067"/>
    </source>
</evidence>